<gene>
    <name evidence="4" type="ORF">QJS04_geneDACA000354</name>
</gene>
<feature type="region of interest" description="Disordered" evidence="1">
    <location>
        <begin position="1"/>
        <end position="25"/>
    </location>
</feature>
<protein>
    <submittedName>
        <fullName evidence="4">F-box protein</fullName>
    </submittedName>
</protein>
<dbReference type="Pfam" id="PF08268">
    <property type="entry name" value="FBA_3"/>
    <property type="match status" value="1"/>
</dbReference>
<feature type="domain" description="F-box associated beta-propeller type 3" evidence="3">
    <location>
        <begin position="100"/>
        <end position="305"/>
    </location>
</feature>
<name>A0AAV9ARE6_ACOGR</name>
<dbReference type="InterPro" id="IPR036047">
    <property type="entry name" value="F-box-like_dom_sf"/>
</dbReference>
<dbReference type="InterPro" id="IPR013187">
    <property type="entry name" value="F-box-assoc_dom_typ3"/>
</dbReference>
<dbReference type="Proteomes" id="UP001179952">
    <property type="component" value="Unassembled WGS sequence"/>
</dbReference>
<evidence type="ECO:0000259" key="2">
    <source>
        <dbReference type="Pfam" id="PF00646"/>
    </source>
</evidence>
<dbReference type="NCBIfam" id="TIGR01640">
    <property type="entry name" value="F_box_assoc_1"/>
    <property type="match status" value="1"/>
</dbReference>
<dbReference type="SUPFAM" id="SSF81383">
    <property type="entry name" value="F-box domain"/>
    <property type="match status" value="1"/>
</dbReference>
<reference evidence="4" key="1">
    <citation type="journal article" date="2023" name="Nat. Commun.">
        <title>Diploid and tetraploid genomes of Acorus and the evolution of monocots.</title>
        <authorList>
            <person name="Ma L."/>
            <person name="Liu K.W."/>
            <person name="Li Z."/>
            <person name="Hsiao Y.Y."/>
            <person name="Qi Y."/>
            <person name="Fu T."/>
            <person name="Tang G.D."/>
            <person name="Zhang D."/>
            <person name="Sun W.H."/>
            <person name="Liu D.K."/>
            <person name="Li Y."/>
            <person name="Chen G.Z."/>
            <person name="Liu X.D."/>
            <person name="Liao X.Y."/>
            <person name="Jiang Y.T."/>
            <person name="Yu X."/>
            <person name="Hao Y."/>
            <person name="Huang J."/>
            <person name="Zhao X.W."/>
            <person name="Ke S."/>
            <person name="Chen Y.Y."/>
            <person name="Wu W.L."/>
            <person name="Hsu J.L."/>
            <person name="Lin Y.F."/>
            <person name="Huang M.D."/>
            <person name="Li C.Y."/>
            <person name="Huang L."/>
            <person name="Wang Z.W."/>
            <person name="Zhao X."/>
            <person name="Zhong W.Y."/>
            <person name="Peng D.H."/>
            <person name="Ahmad S."/>
            <person name="Lan S."/>
            <person name="Zhang J.S."/>
            <person name="Tsai W.C."/>
            <person name="Van de Peer Y."/>
            <person name="Liu Z.J."/>
        </authorList>
    </citation>
    <scope>NUCLEOTIDE SEQUENCE</scope>
    <source>
        <strain evidence="4">SCP</strain>
    </source>
</reference>
<dbReference type="Pfam" id="PF00646">
    <property type="entry name" value="F-box"/>
    <property type="match status" value="1"/>
</dbReference>
<proteinExistence type="predicted"/>
<keyword evidence="5" id="KW-1185">Reference proteome</keyword>
<dbReference type="PANTHER" id="PTHR31111:SF136">
    <property type="entry name" value="F-BOX ASSOCIATED DOMAIN-CONTAINING PROTEIN"/>
    <property type="match status" value="1"/>
</dbReference>
<organism evidence="4 5">
    <name type="scientific">Acorus gramineus</name>
    <name type="common">Dwarf sweet flag</name>
    <dbReference type="NCBI Taxonomy" id="55184"/>
    <lineage>
        <taxon>Eukaryota</taxon>
        <taxon>Viridiplantae</taxon>
        <taxon>Streptophyta</taxon>
        <taxon>Embryophyta</taxon>
        <taxon>Tracheophyta</taxon>
        <taxon>Spermatophyta</taxon>
        <taxon>Magnoliopsida</taxon>
        <taxon>Liliopsida</taxon>
        <taxon>Acoraceae</taxon>
        <taxon>Acorus</taxon>
    </lineage>
</organism>
<dbReference type="AlphaFoldDB" id="A0AAV9ARE6"/>
<dbReference type="Gene3D" id="1.20.1280.50">
    <property type="match status" value="1"/>
</dbReference>
<accession>A0AAV9ARE6</accession>
<comment type="caution">
    <text evidence="4">The sequence shown here is derived from an EMBL/GenBank/DDBJ whole genome shotgun (WGS) entry which is preliminary data.</text>
</comment>
<dbReference type="InterPro" id="IPR001810">
    <property type="entry name" value="F-box_dom"/>
</dbReference>
<evidence type="ECO:0000313" key="5">
    <source>
        <dbReference type="Proteomes" id="UP001179952"/>
    </source>
</evidence>
<evidence type="ECO:0000256" key="1">
    <source>
        <dbReference type="SAM" id="MobiDB-lite"/>
    </source>
</evidence>
<dbReference type="PANTHER" id="PTHR31111">
    <property type="entry name" value="BNAA05G37150D PROTEIN-RELATED"/>
    <property type="match status" value="1"/>
</dbReference>
<reference evidence="4" key="2">
    <citation type="submission" date="2023-06" db="EMBL/GenBank/DDBJ databases">
        <authorList>
            <person name="Ma L."/>
            <person name="Liu K.-W."/>
            <person name="Li Z."/>
            <person name="Hsiao Y.-Y."/>
            <person name="Qi Y."/>
            <person name="Fu T."/>
            <person name="Tang G."/>
            <person name="Zhang D."/>
            <person name="Sun W.-H."/>
            <person name="Liu D.-K."/>
            <person name="Li Y."/>
            <person name="Chen G.-Z."/>
            <person name="Liu X.-D."/>
            <person name="Liao X.-Y."/>
            <person name="Jiang Y.-T."/>
            <person name="Yu X."/>
            <person name="Hao Y."/>
            <person name="Huang J."/>
            <person name="Zhao X.-W."/>
            <person name="Ke S."/>
            <person name="Chen Y.-Y."/>
            <person name="Wu W.-L."/>
            <person name="Hsu J.-L."/>
            <person name="Lin Y.-F."/>
            <person name="Huang M.-D."/>
            <person name="Li C.-Y."/>
            <person name="Huang L."/>
            <person name="Wang Z.-W."/>
            <person name="Zhao X."/>
            <person name="Zhong W.-Y."/>
            <person name="Peng D.-H."/>
            <person name="Ahmad S."/>
            <person name="Lan S."/>
            <person name="Zhang J.-S."/>
            <person name="Tsai W.-C."/>
            <person name="Van De Peer Y."/>
            <person name="Liu Z.-J."/>
        </authorList>
    </citation>
    <scope>NUCLEOTIDE SEQUENCE</scope>
    <source>
        <strain evidence="4">SCP</strain>
        <tissue evidence="4">Leaves</tissue>
    </source>
</reference>
<feature type="domain" description="F-box" evidence="2">
    <location>
        <begin position="33"/>
        <end position="67"/>
    </location>
</feature>
<dbReference type="EMBL" id="JAUJYN010000007">
    <property type="protein sequence ID" value="KAK1266727.1"/>
    <property type="molecule type" value="Genomic_DNA"/>
</dbReference>
<evidence type="ECO:0000259" key="3">
    <source>
        <dbReference type="Pfam" id="PF08268"/>
    </source>
</evidence>
<dbReference type="InterPro" id="IPR017451">
    <property type="entry name" value="F-box-assoc_interact_dom"/>
</dbReference>
<sequence>MEEMKRGENETTMSFKLPKCSSEGENHIPEPNNDVIMEIFHRLPVENVYSLRGVCKKWLDLIDHPVFVNAYLVRSEPCLLIQLRDYATRLLKTYFMEAQRSGDVVVVQSIDINPDFIITASCNGLVVVSRGLEYFVVNLSTKRSIRLPPFPKNCSLYCIRDLSLGFDPRARQYKAMLSFCDQDQEHVAITTVGLSESWRLISGADQVYCPMHMESSVWANGAWHWLARSGEHVVSLDAAKEMFFHVLLPYHQQKNVLLLRLVLYEDRLGVFEHVPLVNFASCHPRKSDIWVLQDLYKSEWMKKDHFRVTLPLVRENHMMDYLKSNIAVGGNPIAFLKNRKIALLKGFKLRYAEFRSGDLYVGENRFSLLAYNVERGEKCIVDGQELLPKSVYDVHVFAHRKSLVTWNPTPSAAA</sequence>
<evidence type="ECO:0000313" key="4">
    <source>
        <dbReference type="EMBL" id="KAK1266727.1"/>
    </source>
</evidence>